<evidence type="ECO:0000313" key="10">
    <source>
        <dbReference type="Proteomes" id="UP000729913"/>
    </source>
</evidence>
<keyword evidence="8" id="KW-0812">Transmembrane</keyword>
<gene>
    <name evidence="9" type="ORF">G9C98_001634</name>
</gene>
<dbReference type="Pfam" id="PF00474">
    <property type="entry name" value="SSF"/>
    <property type="match status" value="2"/>
</dbReference>
<evidence type="ECO:0008006" key="11">
    <source>
        <dbReference type="Google" id="ProtNLM"/>
    </source>
</evidence>
<evidence type="ECO:0000256" key="5">
    <source>
        <dbReference type="ARBA" id="ARBA00023065"/>
    </source>
</evidence>
<keyword evidence="6" id="KW-0739">Sodium transport</keyword>
<dbReference type="AlphaFoldDB" id="A0A8J5R1U0"/>
<accession>A0A8J5R1U0</accession>
<dbReference type="OrthoDB" id="6132759at2759"/>
<dbReference type="InterPro" id="IPR051163">
    <property type="entry name" value="Sodium:Solute_Symporter_SSF"/>
</dbReference>
<feature type="transmembrane region" description="Helical" evidence="8">
    <location>
        <begin position="190"/>
        <end position="211"/>
    </location>
</feature>
<feature type="transmembrane region" description="Helical" evidence="8">
    <location>
        <begin position="79"/>
        <end position="105"/>
    </location>
</feature>
<evidence type="ECO:0000313" key="9">
    <source>
        <dbReference type="EMBL" id="KAG8035144.1"/>
    </source>
</evidence>
<dbReference type="EMBL" id="JAAOIC020000064">
    <property type="protein sequence ID" value="KAG8035144.1"/>
    <property type="molecule type" value="Genomic_DNA"/>
</dbReference>
<feature type="transmembrane region" description="Helical" evidence="8">
    <location>
        <begin position="52"/>
        <end position="73"/>
    </location>
</feature>
<feature type="transmembrane region" description="Helical" evidence="8">
    <location>
        <begin position="323"/>
        <end position="342"/>
    </location>
</feature>
<evidence type="ECO:0000256" key="1">
    <source>
        <dbReference type="ARBA" id="ARBA00004651"/>
    </source>
</evidence>
<dbReference type="GO" id="GO:0015293">
    <property type="term" value="F:symporter activity"/>
    <property type="evidence" value="ECO:0007669"/>
    <property type="project" value="TreeGrafter"/>
</dbReference>
<feature type="transmembrane region" description="Helical" evidence="8">
    <location>
        <begin position="348"/>
        <end position="370"/>
    </location>
</feature>
<sequence length="527" mass="57482">MEKTKVLGLTDYSVIAVTLAISIAIGLYYRLTGGKQKTVEEYFSANKSMGPISISICLMVSFMSAITLLGVSAENYTYGAIFVVINFSYLIGTPIVCYGYLPVFYKLQATSTYEYLEKRFGVSARILASSIVWLQMLLYSGIVLYAPALAFKTTTGIEKLTSILSVGLACAFYSSIGGIKAVLITDIFQAFLMFASLIIIIATAASSVGGLDKIWEIAREGGRLNFNNGLAIYSKYFDCNPTTIDPSKKSDMLMPLYIMDMTSSLPGLPGLFVAGIFSAGLSTISAALNALAAISLEDYIKPLYFICTGKEFSPKKSLICSKVLAFILGIFCIVLAIAAQYLNSILQMSLTIFGIVGGPLVGLFTLGMLFESSTQRGAIFGTTLSLIFLIWISFGGPRPGPQALPMSIEGCASDLLAKFNGTLTVPSNPVPKEAFFYLYRISYLWYAPIGVVMTIVVGWITSNLLQSLGLDRVKKNLDPDLFFPCIARRIRSRRRNNSEEDSTEVNLRKYQVKDDVADAKTQESLCN</sequence>
<evidence type="ECO:0000256" key="7">
    <source>
        <dbReference type="RuleBase" id="RU362091"/>
    </source>
</evidence>
<organism evidence="9 10">
    <name type="scientific">Cotesia typhae</name>
    <dbReference type="NCBI Taxonomy" id="2053667"/>
    <lineage>
        <taxon>Eukaryota</taxon>
        <taxon>Metazoa</taxon>
        <taxon>Ecdysozoa</taxon>
        <taxon>Arthropoda</taxon>
        <taxon>Hexapoda</taxon>
        <taxon>Insecta</taxon>
        <taxon>Pterygota</taxon>
        <taxon>Neoptera</taxon>
        <taxon>Endopterygota</taxon>
        <taxon>Hymenoptera</taxon>
        <taxon>Apocrita</taxon>
        <taxon>Ichneumonoidea</taxon>
        <taxon>Braconidae</taxon>
        <taxon>Microgastrinae</taxon>
        <taxon>Cotesia</taxon>
    </lineage>
</organism>
<evidence type="ECO:0000256" key="8">
    <source>
        <dbReference type="SAM" id="Phobius"/>
    </source>
</evidence>
<keyword evidence="2" id="KW-0813">Transport</keyword>
<dbReference type="PROSITE" id="PS50283">
    <property type="entry name" value="NA_SOLUT_SYMP_3"/>
    <property type="match status" value="1"/>
</dbReference>
<feature type="transmembrane region" description="Helical" evidence="8">
    <location>
        <begin position="126"/>
        <end position="148"/>
    </location>
</feature>
<dbReference type="GO" id="GO:0006814">
    <property type="term" value="P:sodium ion transport"/>
    <property type="evidence" value="ECO:0007669"/>
    <property type="project" value="UniProtKB-KW"/>
</dbReference>
<dbReference type="PANTHER" id="PTHR42985">
    <property type="entry name" value="SODIUM-COUPLED MONOCARBOXYLATE TRANSPORTER"/>
    <property type="match status" value="1"/>
</dbReference>
<comment type="subcellular location">
    <subcellularLocation>
        <location evidence="1">Cell membrane</location>
        <topology evidence="1">Multi-pass membrane protein</topology>
    </subcellularLocation>
</comment>
<keyword evidence="10" id="KW-1185">Reference proteome</keyword>
<comment type="similarity">
    <text evidence="7">Belongs to the sodium:solute symporter (SSF) (TC 2.A.21) family.</text>
</comment>
<feature type="transmembrane region" description="Helical" evidence="8">
    <location>
        <begin position="160"/>
        <end position="183"/>
    </location>
</feature>
<reference evidence="9" key="2">
    <citation type="submission" date="2021-04" db="EMBL/GenBank/DDBJ databases">
        <title>Genome-wide patterns of bracovirus chromosomal integration into multiple host tissues during parasitism.</title>
        <authorList>
            <person name="Chebbi M.A.C."/>
        </authorList>
    </citation>
    <scope>NUCLEOTIDE SEQUENCE</scope>
    <source>
        <tissue evidence="9">Whole body</tissue>
    </source>
</reference>
<reference evidence="9" key="1">
    <citation type="submission" date="2020-03" db="EMBL/GenBank/DDBJ databases">
        <authorList>
            <person name="Chebbi M.A."/>
            <person name="Drezen J.M."/>
        </authorList>
    </citation>
    <scope>NUCLEOTIDE SEQUENCE</scope>
    <source>
        <tissue evidence="9">Whole body</tissue>
    </source>
</reference>
<keyword evidence="8" id="KW-1133">Transmembrane helix</keyword>
<feature type="transmembrane region" description="Helical" evidence="8">
    <location>
        <begin position="377"/>
        <end position="394"/>
    </location>
</feature>
<proteinExistence type="inferred from homology"/>
<evidence type="ECO:0000256" key="4">
    <source>
        <dbReference type="ARBA" id="ARBA00023053"/>
    </source>
</evidence>
<keyword evidence="8" id="KW-0472">Membrane</keyword>
<dbReference type="Proteomes" id="UP000729913">
    <property type="component" value="Unassembled WGS sequence"/>
</dbReference>
<evidence type="ECO:0000256" key="6">
    <source>
        <dbReference type="ARBA" id="ARBA00023201"/>
    </source>
</evidence>
<keyword evidence="3" id="KW-1003">Cell membrane</keyword>
<keyword evidence="4" id="KW-0915">Sodium</keyword>
<dbReference type="GO" id="GO:0005886">
    <property type="term" value="C:plasma membrane"/>
    <property type="evidence" value="ECO:0007669"/>
    <property type="project" value="UniProtKB-SubCell"/>
</dbReference>
<dbReference type="PANTHER" id="PTHR42985:SF40">
    <property type="entry name" value="LD47995P-RELATED"/>
    <property type="match status" value="1"/>
</dbReference>
<evidence type="ECO:0000256" key="3">
    <source>
        <dbReference type="ARBA" id="ARBA00022475"/>
    </source>
</evidence>
<comment type="caution">
    <text evidence="9">The sequence shown here is derived from an EMBL/GenBank/DDBJ whole genome shotgun (WGS) entry which is preliminary data.</text>
</comment>
<name>A0A8J5R1U0_9HYME</name>
<dbReference type="InterPro" id="IPR001734">
    <property type="entry name" value="Na/solute_symporter"/>
</dbReference>
<keyword evidence="5" id="KW-0406">Ion transport</keyword>
<protein>
    <recommendedName>
        <fullName evidence="11">Sodium-dependent multivitamin transporter</fullName>
    </recommendedName>
</protein>
<evidence type="ECO:0000256" key="2">
    <source>
        <dbReference type="ARBA" id="ARBA00022448"/>
    </source>
</evidence>
<dbReference type="CDD" id="cd11492">
    <property type="entry name" value="SLC5sbd_NIS-SMVT"/>
    <property type="match status" value="1"/>
</dbReference>
<feature type="transmembrane region" description="Helical" evidence="8">
    <location>
        <begin position="443"/>
        <end position="465"/>
    </location>
</feature>
<feature type="transmembrane region" description="Helical" evidence="8">
    <location>
        <begin position="12"/>
        <end position="31"/>
    </location>
</feature>